<dbReference type="Pfam" id="PF06386">
    <property type="entry name" value="GvpL_GvpF"/>
    <property type="match status" value="1"/>
</dbReference>
<dbReference type="EMBL" id="CP151762">
    <property type="protein sequence ID" value="WZU64533.1"/>
    <property type="molecule type" value="Genomic_DNA"/>
</dbReference>
<evidence type="ECO:0000256" key="1">
    <source>
        <dbReference type="ARBA" id="ARBA00022987"/>
    </source>
</evidence>
<accession>A0AAN0MGZ7</accession>
<evidence type="ECO:0000313" key="5">
    <source>
        <dbReference type="Proteomes" id="UP001451782"/>
    </source>
</evidence>
<dbReference type="Proteomes" id="UP001451782">
    <property type="component" value="Chromosome"/>
</dbReference>
<keyword evidence="5" id="KW-1185">Reference proteome</keyword>
<dbReference type="KEGG" id="yag:AABB28_04410"/>
<evidence type="ECO:0000256" key="3">
    <source>
        <dbReference type="ARBA" id="ARBA00035643"/>
    </source>
</evidence>
<proteinExistence type="inferred from homology"/>
<dbReference type="AlphaFoldDB" id="A0AAN0MGZ7"/>
<protein>
    <submittedName>
        <fullName evidence="4">GvpL/GvpF family gas vesicle protein</fullName>
    </submittedName>
</protein>
<evidence type="ECO:0000256" key="2">
    <source>
        <dbReference type="ARBA" id="ARBA00035108"/>
    </source>
</evidence>
<dbReference type="PANTHER" id="PTHR36852">
    <property type="entry name" value="PROTEIN GVPL 2"/>
    <property type="match status" value="1"/>
</dbReference>
<dbReference type="GO" id="GO:0031412">
    <property type="term" value="P:gas vesicle organization"/>
    <property type="evidence" value="ECO:0007669"/>
    <property type="project" value="InterPro"/>
</dbReference>
<evidence type="ECO:0000313" key="4">
    <source>
        <dbReference type="EMBL" id="WZU64533.1"/>
    </source>
</evidence>
<comment type="similarity">
    <text evidence="3">Belongs to the gas vesicle GvpF/GvpL family.</text>
</comment>
<comment type="subcellular location">
    <subcellularLocation>
        <location evidence="2">Gas vesicle</location>
    </subcellularLocation>
</comment>
<organism evidence="4 5">
    <name type="scientific">Yoonia algicola</name>
    <dbReference type="NCBI Taxonomy" id="3137368"/>
    <lineage>
        <taxon>Bacteria</taxon>
        <taxon>Pseudomonadati</taxon>
        <taxon>Pseudomonadota</taxon>
        <taxon>Alphaproteobacteria</taxon>
        <taxon>Rhodobacterales</taxon>
        <taxon>Paracoccaceae</taxon>
        <taxon>Yoonia</taxon>
    </lineage>
</organism>
<dbReference type="PANTHER" id="PTHR36852:SF1">
    <property type="entry name" value="PROTEIN GVPL 2"/>
    <property type="match status" value="1"/>
</dbReference>
<keyword evidence="1" id="KW-0304">Gas vesicle</keyword>
<name>A0AAN0MGZ7_9RHOB</name>
<reference evidence="4 5" key="1">
    <citation type="submission" date="2024-04" db="EMBL/GenBank/DDBJ databases">
        <title>Phylogenomic analyses of a clade within the roseobacter group suggest taxonomic reassignments of species of the genera Aestuariivita, Citreicella, Loktanella, Nautella, Pelagibaca, Ruegeria, Thalassobius, Thiobacimonas and Tropicibacter, and the proposal o.</title>
        <authorList>
            <person name="Jeon C.O."/>
        </authorList>
    </citation>
    <scope>NUCLEOTIDE SEQUENCE [LARGE SCALE GENOMIC DNA]</scope>
    <source>
        <strain evidence="4 5">G8-12</strain>
    </source>
</reference>
<dbReference type="RefSeq" id="WP_342070897.1">
    <property type="nucleotide sequence ID" value="NZ_CP151762.1"/>
</dbReference>
<gene>
    <name evidence="4" type="ORF">AABB28_04410</name>
</gene>
<dbReference type="InterPro" id="IPR009430">
    <property type="entry name" value="GvpL/GvpF"/>
</dbReference>
<sequence length="240" mass="25910">MQCIQLHGLVQAGTGLSGAAPLHDILPCGPINALISTISRPVTPDELTPQEIADLAMRHNAILMAYCDKTTVIPMALGCVFSRKAAVVSELTMHLDRHVQNLDALHGIQEYTVQLKIIGAPKTGHVTAGSGRAFLQMQRARRTARDNLHQDQRVFAQKVLDQLHTPTVQIEASASPKPDQLFNCALLLNKTDVVHLQQIARDLHAPAAALGLDLMITGPWPPYSSAALKAPTHRAVCDGV</sequence>
<dbReference type="GO" id="GO:0031411">
    <property type="term" value="C:gas vesicle"/>
    <property type="evidence" value="ECO:0007669"/>
    <property type="project" value="UniProtKB-SubCell"/>
</dbReference>